<protein>
    <submittedName>
        <fullName evidence="1">Uncharacterized protein</fullName>
    </submittedName>
</protein>
<dbReference type="EMBL" id="MK064564">
    <property type="protein sequence ID" value="AZI75879.1"/>
    <property type="molecule type" value="Genomic_DNA"/>
</dbReference>
<name>A0A3S8NF03_9VIRU</name>
<reference evidence="1 2" key="1">
    <citation type="journal article" date="2018" name="Environ. Microbiol.">
        <title>New archaeal viruses discovered by metagenomic analysis of viral communities in enrichment cultures.</title>
        <authorList>
            <person name="Liu Y."/>
            <person name="Brandt D."/>
            <person name="Ishino S."/>
            <person name="Ishino Y."/>
            <person name="Koonin E.V."/>
            <person name="Kalinowski J."/>
            <person name="Krupovic M."/>
            <person name="Prangishvili D."/>
        </authorList>
    </citation>
    <scope>NUCLEOTIDE SEQUENCE [LARGE SCALE GENOMIC DNA]</scope>
</reference>
<accession>A0A3S8NF03</accession>
<evidence type="ECO:0000313" key="1">
    <source>
        <dbReference type="EMBL" id="AZI75879.1"/>
    </source>
</evidence>
<dbReference type="Proteomes" id="UP000269193">
    <property type="component" value="Segment"/>
</dbReference>
<gene>
    <name evidence="1" type="ORF">SBFV3_gp44</name>
</gene>
<keyword evidence="2" id="KW-1185">Reference proteome</keyword>
<evidence type="ECO:0000313" key="2">
    <source>
        <dbReference type="Proteomes" id="UP000269193"/>
    </source>
</evidence>
<sequence length="132" mass="15633">MLKLDFDFSTLSDWDNFYRFTKAVLELSSYAGVKVTVKETAKGYHIYADLDIDPKKAIPLRYYYFDDDYRIAYDEERVDQVPYLTDVLYQEKLVVTLSITAKRNSIRRRKSIKEHYIEREVNPLSVIEANSI</sequence>
<organism evidence="1 2">
    <name type="scientific">Sulfolobales Beppu filamentous virus 3</name>
    <dbReference type="NCBI Taxonomy" id="2493124"/>
    <lineage>
        <taxon>Viruses</taxon>
        <taxon>Adnaviria</taxon>
        <taxon>Zilligvirae</taxon>
        <taxon>Taleaviricota</taxon>
        <taxon>Tokiviricetes</taxon>
        <taxon>Ligamenvirales</taxon>
        <taxon>Lipothrixviridae</taxon>
        <taxon>Deltalipothrixvirus</taxon>
        <taxon>Deltalipothrixvirus beppuense</taxon>
        <taxon>Deltalipothrixvirus SBFV3</taxon>
    </lineage>
</organism>
<proteinExistence type="predicted"/>